<accession>A0A7L5AI45</accession>
<dbReference type="PANTHER" id="PTHR43031:SF1">
    <property type="entry name" value="PYRIDINE NUCLEOTIDE-DISULPHIDE OXIDOREDUCTASE"/>
    <property type="match status" value="1"/>
</dbReference>
<organism evidence="2 3">
    <name type="scientific">Marisediminicola antarctica</name>
    <dbReference type="NCBI Taxonomy" id="674079"/>
    <lineage>
        <taxon>Bacteria</taxon>
        <taxon>Bacillati</taxon>
        <taxon>Actinomycetota</taxon>
        <taxon>Actinomycetes</taxon>
        <taxon>Micrococcales</taxon>
        <taxon>Microbacteriaceae</taxon>
        <taxon>Marisediminicola</taxon>
    </lineage>
</organism>
<dbReference type="PROSITE" id="PS50206">
    <property type="entry name" value="RHODANESE_3"/>
    <property type="match status" value="1"/>
</dbReference>
<dbReference type="AlphaFoldDB" id="A0A7L5AI45"/>
<dbReference type="CDD" id="cd00158">
    <property type="entry name" value="RHOD"/>
    <property type="match status" value="1"/>
</dbReference>
<evidence type="ECO:0000313" key="2">
    <source>
        <dbReference type="EMBL" id="QHO69977.1"/>
    </source>
</evidence>
<dbReference type="InterPro" id="IPR050229">
    <property type="entry name" value="GlpE_sulfurtransferase"/>
</dbReference>
<keyword evidence="3" id="KW-1185">Reference proteome</keyword>
<protein>
    <recommendedName>
        <fullName evidence="1">Rhodanese domain-containing protein</fullName>
    </recommendedName>
</protein>
<dbReference type="Pfam" id="PF00581">
    <property type="entry name" value="Rhodanese"/>
    <property type="match status" value="1"/>
</dbReference>
<dbReference type="Proteomes" id="UP000464507">
    <property type="component" value="Chromosome"/>
</dbReference>
<dbReference type="InterPro" id="IPR001763">
    <property type="entry name" value="Rhodanese-like_dom"/>
</dbReference>
<dbReference type="KEGG" id="mant:BHD05_10295"/>
<proteinExistence type="predicted"/>
<evidence type="ECO:0000259" key="1">
    <source>
        <dbReference type="PROSITE" id="PS50206"/>
    </source>
</evidence>
<dbReference type="SUPFAM" id="SSF52821">
    <property type="entry name" value="Rhodanese/Cell cycle control phosphatase"/>
    <property type="match status" value="1"/>
</dbReference>
<sequence length="118" mass="12363">MTMAGNSGPDSVAADDAIADVSAQRAVLLDVREQHEWDLGHSPLATLIPMSQLQGRIDELPIGRRLLVVCHSGQRSARVQAALVEIGYDALNVAGGMIAWQLAGGEIVAEGPGPARVD</sequence>
<feature type="domain" description="Rhodanese" evidence="1">
    <location>
        <begin position="22"/>
        <end position="109"/>
    </location>
</feature>
<dbReference type="RefSeq" id="WP_236966502.1">
    <property type="nucleotide sequence ID" value="NZ_CP017146.1"/>
</dbReference>
<evidence type="ECO:0000313" key="3">
    <source>
        <dbReference type="Proteomes" id="UP000464507"/>
    </source>
</evidence>
<gene>
    <name evidence="2" type="ORF">BHD05_10295</name>
</gene>
<dbReference type="Gene3D" id="3.40.250.10">
    <property type="entry name" value="Rhodanese-like domain"/>
    <property type="match status" value="1"/>
</dbReference>
<dbReference type="EMBL" id="CP017146">
    <property type="protein sequence ID" value="QHO69977.1"/>
    <property type="molecule type" value="Genomic_DNA"/>
</dbReference>
<dbReference type="SMART" id="SM00450">
    <property type="entry name" value="RHOD"/>
    <property type="match status" value="1"/>
</dbReference>
<dbReference type="PANTHER" id="PTHR43031">
    <property type="entry name" value="FAD-DEPENDENT OXIDOREDUCTASE"/>
    <property type="match status" value="1"/>
</dbReference>
<reference evidence="2 3" key="1">
    <citation type="submission" date="2016-09" db="EMBL/GenBank/DDBJ databases">
        <title>Complete genome sequence of microbes from the polar regions.</title>
        <authorList>
            <person name="Liao L."/>
            <person name="Chen B."/>
        </authorList>
    </citation>
    <scope>NUCLEOTIDE SEQUENCE [LARGE SCALE GENOMIC DNA]</scope>
    <source>
        <strain evidence="2 3">ZS314</strain>
    </source>
</reference>
<dbReference type="InterPro" id="IPR036873">
    <property type="entry name" value="Rhodanese-like_dom_sf"/>
</dbReference>
<name>A0A7L5AI45_9MICO</name>